<protein>
    <submittedName>
        <fullName evidence="2">ANK_REP_REGION domain-containing protein</fullName>
    </submittedName>
</protein>
<dbReference type="EnsemblMetazoa" id="CJA33291b.1">
    <property type="protein sequence ID" value="CJA33291b.1"/>
    <property type="gene ID" value="WBGene00209138"/>
</dbReference>
<dbReference type="Proteomes" id="UP000005237">
    <property type="component" value="Unassembled WGS sequence"/>
</dbReference>
<reference evidence="2" key="2">
    <citation type="submission" date="2022-06" db="UniProtKB">
        <authorList>
            <consortium name="EnsemblMetazoa"/>
        </authorList>
    </citation>
    <scope>IDENTIFICATION</scope>
    <source>
        <strain evidence="2">DF5081</strain>
    </source>
</reference>
<dbReference type="Pfam" id="PF12796">
    <property type="entry name" value="Ank_2"/>
    <property type="match status" value="1"/>
</dbReference>
<dbReference type="PROSITE" id="PS50297">
    <property type="entry name" value="ANK_REP_REGION"/>
    <property type="match status" value="1"/>
</dbReference>
<organism evidence="2 3">
    <name type="scientific">Caenorhabditis japonica</name>
    <dbReference type="NCBI Taxonomy" id="281687"/>
    <lineage>
        <taxon>Eukaryota</taxon>
        <taxon>Metazoa</taxon>
        <taxon>Ecdysozoa</taxon>
        <taxon>Nematoda</taxon>
        <taxon>Chromadorea</taxon>
        <taxon>Rhabditida</taxon>
        <taxon>Rhabditina</taxon>
        <taxon>Rhabditomorpha</taxon>
        <taxon>Rhabditoidea</taxon>
        <taxon>Rhabditidae</taxon>
        <taxon>Peloderinae</taxon>
        <taxon>Caenorhabditis</taxon>
    </lineage>
</organism>
<sequence length="156" mass="17414">MSVRVRFSQERPGITYVPSSRSGNAPLLADILSKPMPIIHQDNRFLMDACTAASIGDESMLKQLMKINPNTIVMKNQSGWTPLLYAAYLGHNSVTAFLLDNGAKDESFGRVGLYLPEDVFAHGQTYVALSRARSKNELFIKSTSERLFNVVYKEIL</sequence>
<evidence type="ECO:0000313" key="3">
    <source>
        <dbReference type="Proteomes" id="UP000005237"/>
    </source>
</evidence>
<keyword evidence="1" id="KW-0040">ANK repeat</keyword>
<name>A0A8R1EGT2_CAEJA</name>
<dbReference type="InterPro" id="IPR036770">
    <property type="entry name" value="Ankyrin_rpt-contain_sf"/>
</dbReference>
<dbReference type="AlphaFoldDB" id="A0A8R1EGT2"/>
<reference evidence="3" key="1">
    <citation type="submission" date="2010-08" db="EMBL/GenBank/DDBJ databases">
        <authorList>
            <consortium name="Caenorhabditis japonica Sequencing Consortium"/>
            <person name="Wilson R.K."/>
        </authorList>
    </citation>
    <scope>NUCLEOTIDE SEQUENCE [LARGE SCALE GENOMIC DNA]</scope>
    <source>
        <strain evidence="3">DF5081</strain>
    </source>
</reference>
<feature type="repeat" description="ANK" evidence="1">
    <location>
        <begin position="78"/>
        <end position="110"/>
    </location>
</feature>
<dbReference type="Gene3D" id="1.25.40.20">
    <property type="entry name" value="Ankyrin repeat-containing domain"/>
    <property type="match status" value="1"/>
</dbReference>
<accession>A0A8R1EGT2</accession>
<evidence type="ECO:0000313" key="2">
    <source>
        <dbReference type="EnsemblMetazoa" id="CJA33291b.1"/>
    </source>
</evidence>
<dbReference type="PROSITE" id="PS50088">
    <property type="entry name" value="ANK_REPEAT"/>
    <property type="match status" value="1"/>
</dbReference>
<proteinExistence type="predicted"/>
<keyword evidence="3" id="KW-1185">Reference proteome</keyword>
<dbReference type="InterPro" id="IPR002110">
    <property type="entry name" value="Ankyrin_rpt"/>
</dbReference>
<evidence type="ECO:0000256" key="1">
    <source>
        <dbReference type="PROSITE-ProRule" id="PRU00023"/>
    </source>
</evidence>
<dbReference type="SUPFAM" id="SSF48403">
    <property type="entry name" value="Ankyrin repeat"/>
    <property type="match status" value="1"/>
</dbReference>